<accession>A0A6H9XFL2</accession>
<dbReference type="Pfam" id="PF13302">
    <property type="entry name" value="Acetyltransf_3"/>
    <property type="match status" value="1"/>
</dbReference>
<reference evidence="2 3" key="1">
    <citation type="submission" date="2018-06" db="EMBL/GenBank/DDBJ databases">
        <authorList>
            <consortium name="Pathogen Informatics"/>
            <person name="Doyle S."/>
        </authorList>
    </citation>
    <scope>NUCLEOTIDE SEQUENCE [LARGE SCALE GENOMIC DNA]</scope>
    <source>
        <strain evidence="2 3">NCTC10254</strain>
    </source>
</reference>
<dbReference type="AlphaFoldDB" id="A0A6H9XFL2"/>
<feature type="domain" description="N-acetyltransferase" evidence="1">
    <location>
        <begin position="49"/>
        <end position="164"/>
    </location>
</feature>
<dbReference type="PANTHER" id="PTHR43441:SF2">
    <property type="entry name" value="FAMILY ACETYLTRANSFERASE, PUTATIVE (AFU_ORTHOLOGUE AFUA_7G00850)-RELATED"/>
    <property type="match status" value="1"/>
</dbReference>
<dbReference type="PANTHER" id="PTHR43441">
    <property type="entry name" value="RIBOSOMAL-PROTEIN-SERINE ACETYLTRANSFERASE"/>
    <property type="match status" value="1"/>
</dbReference>
<dbReference type="InterPro" id="IPR051908">
    <property type="entry name" value="Ribosomal_N-acetyltransferase"/>
</dbReference>
<proteinExistence type="predicted"/>
<protein>
    <submittedName>
        <fullName evidence="2">Succinyl-CoA transferase Rv0802c</fullName>
        <ecNumber evidence="2">2.8.3.-</ecNumber>
    </submittedName>
</protein>
<comment type="caution">
    <text evidence="2">The sequence shown here is derived from an EMBL/GenBank/DDBJ whole genome shotgun (WGS) entry which is preliminary data.</text>
</comment>
<dbReference type="EC" id="2.8.3.-" evidence="2"/>
<dbReference type="GeneID" id="84572885"/>
<dbReference type="InterPro" id="IPR016181">
    <property type="entry name" value="Acyl_CoA_acyltransferase"/>
</dbReference>
<name>A0A6H9XFL2_9CORY</name>
<gene>
    <name evidence="2" type="ORF">NCTC10254_00701</name>
</gene>
<dbReference type="GO" id="GO:0005737">
    <property type="term" value="C:cytoplasm"/>
    <property type="evidence" value="ECO:0007669"/>
    <property type="project" value="TreeGrafter"/>
</dbReference>
<dbReference type="GO" id="GO:0008999">
    <property type="term" value="F:protein-N-terminal-alanine acetyltransferase activity"/>
    <property type="evidence" value="ECO:0007669"/>
    <property type="project" value="TreeGrafter"/>
</dbReference>
<dbReference type="Gene3D" id="3.40.630.30">
    <property type="match status" value="1"/>
</dbReference>
<dbReference type="InterPro" id="IPR000182">
    <property type="entry name" value="GNAT_dom"/>
</dbReference>
<evidence type="ECO:0000313" key="3">
    <source>
        <dbReference type="Proteomes" id="UP000249886"/>
    </source>
</evidence>
<evidence type="ECO:0000259" key="1">
    <source>
        <dbReference type="Pfam" id="PF13302"/>
    </source>
</evidence>
<evidence type="ECO:0000313" key="2">
    <source>
        <dbReference type="EMBL" id="SPW24323.1"/>
    </source>
</evidence>
<dbReference type="EMBL" id="UARK01000001">
    <property type="protein sequence ID" value="SPW24323.1"/>
    <property type="molecule type" value="Genomic_DNA"/>
</dbReference>
<dbReference type="GO" id="GO:1990189">
    <property type="term" value="F:protein N-terminal-serine acetyltransferase activity"/>
    <property type="evidence" value="ECO:0007669"/>
    <property type="project" value="TreeGrafter"/>
</dbReference>
<dbReference type="Proteomes" id="UP000249886">
    <property type="component" value="Unassembled WGS sequence"/>
</dbReference>
<sequence>MLETLWPPSTLQIRAGGLRIVAITDEHLPHVCTITFADIYGDTIPDHAFTWLFTSTPVAAAQFRWSNRANMSSKKWSLDLAAFNEHTGEFIGAIDLRATNFATTRCISTGSWVLHKHQGRGYGTTIRRAICEYGLVTLGATVMQTVWIAGNHASAAVSAKVGYRVVESVTAPAGPNGTPLPAVLAELRRDDYTPNPDVVITGHTPSLHEFLTGERPGPAPSE</sequence>
<dbReference type="RefSeq" id="WP_005524596.1">
    <property type="nucleotide sequence ID" value="NZ_CP050134.2"/>
</dbReference>
<keyword evidence="2" id="KW-0808">Transferase</keyword>
<organism evidence="2 3">
    <name type="scientific">Corynebacterium matruchotii</name>
    <dbReference type="NCBI Taxonomy" id="43768"/>
    <lineage>
        <taxon>Bacteria</taxon>
        <taxon>Bacillati</taxon>
        <taxon>Actinomycetota</taxon>
        <taxon>Actinomycetes</taxon>
        <taxon>Mycobacteriales</taxon>
        <taxon>Corynebacteriaceae</taxon>
        <taxon>Corynebacterium</taxon>
    </lineage>
</organism>
<dbReference type="SUPFAM" id="SSF55729">
    <property type="entry name" value="Acyl-CoA N-acyltransferases (Nat)"/>
    <property type="match status" value="1"/>
</dbReference>